<dbReference type="KEGG" id="vg:80004658"/>
<accession>A0A6B9L689</accession>
<protein>
    <submittedName>
        <fullName evidence="1">Uncharacterized protein</fullName>
    </submittedName>
</protein>
<dbReference type="RefSeq" id="YP_010750999.1">
    <property type="nucleotide sequence ID" value="NC_073364.1"/>
</dbReference>
<dbReference type="EMBL" id="MN813682">
    <property type="protein sequence ID" value="QHB37082.1"/>
    <property type="molecule type" value="Genomic_DNA"/>
</dbReference>
<organism evidence="1 2">
    <name type="scientific">Microbacterium phage Matzah</name>
    <dbReference type="NCBI Taxonomy" id="2686228"/>
    <lineage>
        <taxon>Viruses</taxon>
        <taxon>Duplodnaviria</taxon>
        <taxon>Heunggongvirae</taxon>
        <taxon>Uroviricota</taxon>
        <taxon>Caudoviricetes</taxon>
        <taxon>Kutznervirinae</taxon>
        <taxon>Mementomorivirus</taxon>
        <taxon>Mementomorivirus matzah</taxon>
    </lineage>
</organism>
<dbReference type="GeneID" id="80004658"/>
<dbReference type="Proteomes" id="UP000465091">
    <property type="component" value="Segment"/>
</dbReference>
<gene>
    <name evidence="1" type="primary">89</name>
    <name evidence="1" type="ORF">SEA_MATZAH_89</name>
</gene>
<evidence type="ECO:0000313" key="1">
    <source>
        <dbReference type="EMBL" id="QHB37082.1"/>
    </source>
</evidence>
<name>A0A6B9L689_9CAUD</name>
<keyword evidence="2" id="KW-1185">Reference proteome</keyword>
<evidence type="ECO:0000313" key="2">
    <source>
        <dbReference type="Proteomes" id="UP000465091"/>
    </source>
</evidence>
<sequence>MSHRKPEPRPTTPRADALETTDGILDFARIDGHTLHRDRAGRVILTPPGDNRAGSILEPDSVARLHHALACALHPYGTKPVTDEQTETAREHLSRVHGVNLPAKIIRDTLEAAQGA</sequence>
<proteinExistence type="predicted"/>
<reference evidence="1 2" key="1">
    <citation type="submission" date="2019-12" db="EMBL/GenBank/DDBJ databases">
        <authorList>
            <person name="Kistler A.K."/>
            <person name="Garlena R.A."/>
            <person name="Russell D.A."/>
            <person name="Pope W.H."/>
            <person name="Jacobs-Sera D."/>
            <person name="Hatfull G.F."/>
        </authorList>
    </citation>
    <scope>NUCLEOTIDE SEQUENCE [LARGE SCALE GENOMIC DNA]</scope>
</reference>